<gene>
    <name evidence="2" type="ORF">KIN20_019684</name>
</gene>
<keyword evidence="1" id="KW-0812">Transmembrane</keyword>
<dbReference type="EMBL" id="JAHQIW010003928">
    <property type="protein sequence ID" value="KAJ1360654.1"/>
    <property type="molecule type" value="Genomic_DNA"/>
</dbReference>
<evidence type="ECO:0000313" key="2">
    <source>
        <dbReference type="EMBL" id="KAJ1360654.1"/>
    </source>
</evidence>
<keyword evidence="3" id="KW-1185">Reference proteome</keyword>
<organism evidence="2 3">
    <name type="scientific">Parelaphostrongylus tenuis</name>
    <name type="common">Meningeal worm</name>
    <dbReference type="NCBI Taxonomy" id="148309"/>
    <lineage>
        <taxon>Eukaryota</taxon>
        <taxon>Metazoa</taxon>
        <taxon>Ecdysozoa</taxon>
        <taxon>Nematoda</taxon>
        <taxon>Chromadorea</taxon>
        <taxon>Rhabditida</taxon>
        <taxon>Rhabditina</taxon>
        <taxon>Rhabditomorpha</taxon>
        <taxon>Strongyloidea</taxon>
        <taxon>Metastrongylidae</taxon>
        <taxon>Parelaphostrongylus</taxon>
    </lineage>
</organism>
<dbReference type="AlphaFoldDB" id="A0AAD5QT12"/>
<keyword evidence="1" id="KW-0472">Membrane</keyword>
<name>A0AAD5QT12_PARTN</name>
<accession>A0AAD5QT12</accession>
<feature type="transmembrane region" description="Helical" evidence="1">
    <location>
        <begin position="20"/>
        <end position="44"/>
    </location>
</feature>
<proteinExistence type="predicted"/>
<reference evidence="2" key="1">
    <citation type="submission" date="2021-06" db="EMBL/GenBank/DDBJ databases">
        <title>Parelaphostrongylus tenuis whole genome reference sequence.</title>
        <authorList>
            <person name="Garwood T.J."/>
            <person name="Larsen P.A."/>
            <person name="Fountain-Jones N.M."/>
            <person name="Garbe J.R."/>
            <person name="Macchietto M.G."/>
            <person name="Kania S.A."/>
            <person name="Gerhold R.W."/>
            <person name="Richards J.E."/>
            <person name="Wolf T.M."/>
        </authorList>
    </citation>
    <scope>NUCLEOTIDE SEQUENCE</scope>
    <source>
        <strain evidence="2">MNPRO001-30</strain>
        <tissue evidence="2">Meninges</tissue>
    </source>
</reference>
<sequence>MRTSTLRCRSDALEPEINMAVLSTASFIISLLATISAVLGCGVMPPGQMSTRTFTVTGFSLRVAMVYTEKPEVSAQVPGIASGKGEVQAFVQRLVMQTFFDVLERQARSALLPDAIISVTLGQLTVNISYDPLDCSEIAITRMEMVSTMMGKTPRCCIIVSNTVTGICIATMTQEKKCDDPTMVTIANVANYTSISGTLSTTNIIMANWSRMMWQDLVNRAVRMLASAPFGSHFFSASSTVGGN</sequence>
<keyword evidence="1" id="KW-1133">Transmembrane helix</keyword>
<evidence type="ECO:0000313" key="3">
    <source>
        <dbReference type="Proteomes" id="UP001196413"/>
    </source>
</evidence>
<evidence type="ECO:0000256" key="1">
    <source>
        <dbReference type="SAM" id="Phobius"/>
    </source>
</evidence>
<dbReference type="Proteomes" id="UP001196413">
    <property type="component" value="Unassembled WGS sequence"/>
</dbReference>
<comment type="caution">
    <text evidence="2">The sequence shown here is derived from an EMBL/GenBank/DDBJ whole genome shotgun (WGS) entry which is preliminary data.</text>
</comment>
<protein>
    <submittedName>
        <fullName evidence="2">Uncharacterized protein</fullName>
    </submittedName>
</protein>